<reference evidence="1 2" key="1">
    <citation type="journal article" date="2019" name="Sci. Data">
        <title>Hybrid genome assembly and annotation of Danionella translucida.</title>
        <authorList>
            <person name="Kadobianskyi M."/>
            <person name="Schulze L."/>
            <person name="Schuelke M."/>
            <person name="Judkewitz B."/>
        </authorList>
    </citation>
    <scope>NUCLEOTIDE SEQUENCE [LARGE SCALE GENOMIC DNA]</scope>
    <source>
        <strain evidence="1 2">Bolton</strain>
    </source>
</reference>
<comment type="caution">
    <text evidence="1">The sequence shown here is derived from an EMBL/GenBank/DDBJ whole genome shotgun (WGS) entry which is preliminary data.</text>
</comment>
<organism evidence="1 2">
    <name type="scientific">Danionella cerebrum</name>
    <dbReference type="NCBI Taxonomy" id="2873325"/>
    <lineage>
        <taxon>Eukaryota</taxon>
        <taxon>Metazoa</taxon>
        <taxon>Chordata</taxon>
        <taxon>Craniata</taxon>
        <taxon>Vertebrata</taxon>
        <taxon>Euteleostomi</taxon>
        <taxon>Actinopterygii</taxon>
        <taxon>Neopterygii</taxon>
        <taxon>Teleostei</taxon>
        <taxon>Ostariophysi</taxon>
        <taxon>Cypriniformes</taxon>
        <taxon>Danionidae</taxon>
        <taxon>Danioninae</taxon>
        <taxon>Danionella</taxon>
    </lineage>
</organism>
<proteinExistence type="predicted"/>
<evidence type="ECO:0000313" key="1">
    <source>
        <dbReference type="EMBL" id="TRY57220.1"/>
    </source>
</evidence>
<protein>
    <submittedName>
        <fullName evidence="1">Uncharacterized protein</fullName>
    </submittedName>
</protein>
<evidence type="ECO:0000313" key="2">
    <source>
        <dbReference type="Proteomes" id="UP000316079"/>
    </source>
</evidence>
<sequence length="137" mass="15659">MLDDVTALAYTDWLQSRESDLRPSLLPRCRRQSLTGWKTALRSPELTPRHEEFKQRAFLPSGSALLPRDEKSLILQNPVVSLMHQDLCDLNEVAQNLGADLQGLSREDFLHQPEAHLKIEEHSENSAEEVLSDFQQI</sequence>
<dbReference type="Proteomes" id="UP000316079">
    <property type="component" value="Unassembled WGS sequence"/>
</dbReference>
<accession>A0A553MVJ6</accession>
<dbReference type="OrthoDB" id="546434at2759"/>
<name>A0A553MVJ6_9TELE</name>
<dbReference type="AlphaFoldDB" id="A0A553MVJ6"/>
<dbReference type="EMBL" id="SRMA01027244">
    <property type="protein sequence ID" value="TRY57220.1"/>
    <property type="molecule type" value="Genomic_DNA"/>
</dbReference>
<keyword evidence="2" id="KW-1185">Reference proteome</keyword>
<gene>
    <name evidence="1" type="ORF">DNTS_003293</name>
</gene>